<reference evidence="1" key="1">
    <citation type="submission" date="2022-01" db="EMBL/GenBank/DDBJ databases">
        <title>Jiella avicenniae sp. nov., a novel endophytic bacterium isolated from bark of Avicennia marina.</title>
        <authorList>
            <person name="Tuo L."/>
        </authorList>
    </citation>
    <scope>NUCLEOTIDE SEQUENCE</scope>
    <source>
        <strain evidence="1">CBK1P-4</strain>
    </source>
</reference>
<name>A0A9X1P3B4_9HYPH</name>
<gene>
    <name evidence="1" type="ORF">LZD57_15985</name>
</gene>
<keyword evidence="2" id="KW-1185">Reference proteome</keyword>
<evidence type="ECO:0008006" key="3">
    <source>
        <dbReference type="Google" id="ProtNLM"/>
    </source>
</evidence>
<dbReference type="RefSeq" id="WP_233720482.1">
    <property type="nucleotide sequence ID" value="NZ_JAJUWU010000016.1"/>
</dbReference>
<protein>
    <recommendedName>
        <fullName evidence="3">(S)-ureidoglycine aminohydrolase</fullName>
    </recommendedName>
</protein>
<dbReference type="InterPro" id="IPR044697">
    <property type="entry name" value="UGlyAH_cupin_C"/>
</dbReference>
<organism evidence="1 2">
    <name type="scientific">Jiella avicenniae</name>
    <dbReference type="NCBI Taxonomy" id="2907202"/>
    <lineage>
        <taxon>Bacteria</taxon>
        <taxon>Pseudomonadati</taxon>
        <taxon>Pseudomonadota</taxon>
        <taxon>Alphaproteobacteria</taxon>
        <taxon>Hyphomicrobiales</taxon>
        <taxon>Aurantimonadaceae</taxon>
        <taxon>Jiella</taxon>
    </lineage>
</organism>
<dbReference type="NCBIfam" id="TIGR03214">
    <property type="entry name" value="ura-cupin"/>
    <property type="match status" value="1"/>
</dbReference>
<dbReference type="PANTHER" id="PTHR34571">
    <property type="entry name" value="(S)-UREIDOGLYCINE AMINOHYDROLASE"/>
    <property type="match status" value="1"/>
</dbReference>
<dbReference type="Gene3D" id="2.60.120.10">
    <property type="entry name" value="Jelly Rolls"/>
    <property type="match status" value="2"/>
</dbReference>
<dbReference type="GO" id="GO:0071522">
    <property type="term" value="F:ureidoglycine aminohydrolase activity"/>
    <property type="evidence" value="ECO:0007669"/>
    <property type="project" value="InterPro"/>
</dbReference>
<proteinExistence type="predicted"/>
<comment type="caution">
    <text evidence="1">The sequence shown here is derived from an EMBL/GenBank/DDBJ whole genome shotgun (WGS) entry which is preliminary data.</text>
</comment>
<dbReference type="PANTHER" id="PTHR34571:SF1">
    <property type="entry name" value="(S)-UREIDOGLYCINE AMINOHYDROLASE"/>
    <property type="match status" value="1"/>
</dbReference>
<dbReference type="SUPFAM" id="SSF51182">
    <property type="entry name" value="RmlC-like cupins"/>
    <property type="match status" value="1"/>
</dbReference>
<sequence length="247" mass="27152">MPPRLRPDFGGTRSVVKARHALLTPESHEKITQPGWPGCEFVTLISPDMGAKFAMSLVEAHDGLTAPPAMAGVARFLFCLDGEIAMGGETMGPESFAFLPPDDTREIALSRGTRLVLFEWRFVPRGDIPGAVTGTLADTAGKPLRGDDRLIVQKMLPTDAAFDCEFNVMSFEPGASLAYVEVHFMEHGLLFLDGGGIYRLDEDWLPVTDGDAIWMGPHVPQWFGALGREASRYLIYKNYNRSPLSPR</sequence>
<evidence type="ECO:0000313" key="1">
    <source>
        <dbReference type="EMBL" id="MCE7029491.1"/>
    </source>
</evidence>
<dbReference type="InterPro" id="IPR011051">
    <property type="entry name" value="RmlC_Cupin_sf"/>
</dbReference>
<dbReference type="InterPro" id="IPR017627">
    <property type="entry name" value="UGHY"/>
</dbReference>
<dbReference type="AlphaFoldDB" id="A0A9X1P3B4"/>
<accession>A0A9X1P3B4</accession>
<dbReference type="CDD" id="cd02212">
    <property type="entry name" value="cupin_UGlyAH_C"/>
    <property type="match status" value="1"/>
</dbReference>
<dbReference type="EMBL" id="JAJUWU010000016">
    <property type="protein sequence ID" value="MCE7029491.1"/>
    <property type="molecule type" value="Genomic_DNA"/>
</dbReference>
<evidence type="ECO:0000313" key="2">
    <source>
        <dbReference type="Proteomes" id="UP001139035"/>
    </source>
</evidence>
<dbReference type="InterPro" id="IPR014710">
    <property type="entry name" value="RmlC-like_jellyroll"/>
</dbReference>
<dbReference type="Proteomes" id="UP001139035">
    <property type="component" value="Unassembled WGS sequence"/>
</dbReference>